<dbReference type="Gene3D" id="3.40.50.2000">
    <property type="entry name" value="Glycogen Phosphorylase B"/>
    <property type="match status" value="2"/>
</dbReference>
<keyword evidence="2" id="KW-0328">Glycosyltransferase</keyword>
<dbReference type="Pfam" id="PF13641">
    <property type="entry name" value="Glyco_tranf_2_3"/>
    <property type="match status" value="1"/>
</dbReference>
<dbReference type="RefSeq" id="WP_003608538.1">
    <property type="nucleotide sequence ID" value="NZ_ADVE02000001.1"/>
</dbReference>
<proteinExistence type="inferred from homology"/>
<dbReference type="STRING" id="595536.GCA_000178815_01789"/>
<gene>
    <name evidence="5" type="ORF">CQW49_16965</name>
</gene>
<dbReference type="SUPFAM" id="SSF53756">
    <property type="entry name" value="UDP-Glycosyltransferase/glycogen phosphorylase"/>
    <property type="match status" value="1"/>
</dbReference>
<dbReference type="AlphaFoldDB" id="A0A2D2D352"/>
<evidence type="ECO:0000256" key="2">
    <source>
        <dbReference type="ARBA" id="ARBA00022676"/>
    </source>
</evidence>
<organism evidence="5 6">
    <name type="scientific">Methylosinus trichosporium (strain ATCC 35070 / NCIMB 11131 / UNIQEM 75 / OB3b)</name>
    <dbReference type="NCBI Taxonomy" id="595536"/>
    <lineage>
        <taxon>Bacteria</taxon>
        <taxon>Pseudomonadati</taxon>
        <taxon>Pseudomonadota</taxon>
        <taxon>Alphaproteobacteria</taxon>
        <taxon>Hyphomicrobiales</taxon>
        <taxon>Methylocystaceae</taxon>
        <taxon>Methylosinus</taxon>
    </lineage>
</organism>
<comment type="similarity">
    <text evidence="1">Belongs to the glycosyltransferase 2 family.</text>
</comment>
<evidence type="ECO:0000256" key="3">
    <source>
        <dbReference type="ARBA" id="ARBA00022679"/>
    </source>
</evidence>
<dbReference type="InterPro" id="IPR028098">
    <property type="entry name" value="Glyco_trans_4-like_N"/>
</dbReference>
<dbReference type="Proteomes" id="UP000230709">
    <property type="component" value="Chromosome"/>
</dbReference>
<accession>A0A2D2D352</accession>
<dbReference type="EMBL" id="CP023737">
    <property type="protein sequence ID" value="ATQ69385.1"/>
    <property type="molecule type" value="Genomic_DNA"/>
</dbReference>
<dbReference type="Gene3D" id="3.90.550.10">
    <property type="entry name" value="Spore Coat Polysaccharide Biosynthesis Protein SpsA, Chain A"/>
    <property type="match status" value="1"/>
</dbReference>
<evidence type="ECO:0000313" key="6">
    <source>
        <dbReference type="Proteomes" id="UP000230709"/>
    </source>
</evidence>
<dbReference type="PANTHER" id="PTHR43179">
    <property type="entry name" value="RHAMNOSYLTRANSFERASE WBBL"/>
    <property type="match status" value="1"/>
</dbReference>
<keyword evidence="6" id="KW-1185">Reference proteome</keyword>
<dbReference type="GO" id="GO:0016757">
    <property type="term" value="F:glycosyltransferase activity"/>
    <property type="evidence" value="ECO:0007669"/>
    <property type="project" value="UniProtKB-KW"/>
</dbReference>
<dbReference type="SUPFAM" id="SSF53448">
    <property type="entry name" value="Nucleotide-diphospho-sugar transferases"/>
    <property type="match status" value="1"/>
</dbReference>
<protein>
    <submittedName>
        <fullName evidence="5">Glycosyl transferase</fullName>
    </submittedName>
</protein>
<sequence>MLRRLAIMIGVRLGRGLPHFDAEYYAAAYPDVAAAGIDPLAHFLRHGWREGRNPSWSFHTLYYRDENPSCGRRENPLLHYLANKHAQPLRVFPETEEELIELQKRVVAGHFDEDFYRLKYLGGALDCDALDHYLRSGWRLGFDPSADFSTNNYLDANSHARAAKVSPLYHHVATRSMAAQAPRVAPARANIAAALAPEFDAGFYLRANPDVAAQKLDPLAHYIERGWREGRDPSAVFWTSYYLSSNPDVRAAGENPFHHYITRGRGEGRKPNPVGALAWPKPTAPAAQEWNGVRPARQVANAEVDVIVPVYRGYDETLASLHAVLAHAQQTPFNLVVVNDRSPEPALTDALRDLSSRGLFDYLENEENLGFVRSVNKALERRGSRDVVILNSDAIVHGDWIDRLLAHARSDARIATITPFSNNATICSYPVSNRDNMLALEASPAELDDFAKACNVGARSVAPTGVGFCMYMRGAVIDAIGGFDAEAFGHGYGEECDFCRRAAEAGHVNVIAHDVFVYHAGQVSFAERAKTERAANQRALADKHPDYPMRVALYIRADPALEARIRLDLYRLAKSLRRRVAVMVTHAIRGGVATHVDDLAKRLDDEGFDVLLMKLGASRGDDITIETRGASIYAPSLAALSIARHARTIEDFFAWARPEIIHVHSFVGLDWPSTLSLMSIIERAAPGYFCTLHDYTALCHRHHLVTPQGDYCAERRIDICRACVAADKEHAPIVDPAEREARYGAFYEKAKSIFAPSRDAAARLAHAYPNVRTELRPHVYAPPALREPEPPIDAPLRIAVIGAITLHKGARLLHALALDARRRDLPLRYRIIGSSVLKSELEDEGVVETGHYPSEDAGLALVEQWRPHFAFFPSIWPETFCYTLSLALAAGVPPVVFDIGAPAERLRELDQGQILDLALAETPAALNDAILALPVDALWKKRGPYTSRSYPRLVEDYYGVRA</sequence>
<evidence type="ECO:0000256" key="1">
    <source>
        <dbReference type="ARBA" id="ARBA00006739"/>
    </source>
</evidence>
<reference evidence="6" key="1">
    <citation type="submission" date="2017-10" db="EMBL/GenBank/DDBJ databases">
        <title>Completed PacBio SMRT sequence of Methylosinus trichosporium OB3b reveals presence of a third large plasmid.</title>
        <authorList>
            <person name="Charles T.C."/>
            <person name="Lynch M.D.J."/>
            <person name="Heil J.R."/>
            <person name="Cheng J."/>
        </authorList>
    </citation>
    <scope>NUCLEOTIDE SEQUENCE [LARGE SCALE GENOMIC DNA]</scope>
    <source>
        <strain evidence="6">OB3b</strain>
    </source>
</reference>
<name>A0A2D2D352_METT3</name>
<evidence type="ECO:0000259" key="4">
    <source>
        <dbReference type="Pfam" id="PF13439"/>
    </source>
</evidence>
<dbReference type="InterPro" id="IPR029044">
    <property type="entry name" value="Nucleotide-diphossugar_trans"/>
</dbReference>
<dbReference type="PANTHER" id="PTHR43179:SF12">
    <property type="entry name" value="GALACTOFURANOSYLTRANSFERASE GLFT2"/>
    <property type="match status" value="1"/>
</dbReference>
<feature type="domain" description="Glycosyltransferase subfamily 4-like N-terminal" evidence="4">
    <location>
        <begin position="590"/>
        <end position="769"/>
    </location>
</feature>
<dbReference type="Pfam" id="PF13439">
    <property type="entry name" value="Glyco_transf_4"/>
    <property type="match status" value="1"/>
</dbReference>
<evidence type="ECO:0000313" key="5">
    <source>
        <dbReference type="EMBL" id="ATQ69385.1"/>
    </source>
</evidence>
<keyword evidence="3 5" id="KW-0808">Transferase</keyword>
<dbReference type="KEGG" id="mtw:CQW49_16965"/>